<dbReference type="AlphaFoldDB" id="A0A834WCK0"/>
<keyword evidence="6" id="KW-1185">Reference proteome</keyword>
<feature type="compositionally biased region" description="Low complexity" evidence="3">
    <location>
        <begin position="571"/>
        <end position="586"/>
    </location>
</feature>
<gene>
    <name evidence="5" type="ORF">G2W53_030092</name>
</gene>
<dbReference type="PANTHER" id="PTHR47481">
    <property type="match status" value="1"/>
</dbReference>
<name>A0A834WCK0_9FABA</name>
<evidence type="ECO:0000256" key="3">
    <source>
        <dbReference type="SAM" id="MobiDB-lite"/>
    </source>
</evidence>
<organism evidence="5 6">
    <name type="scientific">Senna tora</name>
    <dbReference type="NCBI Taxonomy" id="362788"/>
    <lineage>
        <taxon>Eukaryota</taxon>
        <taxon>Viridiplantae</taxon>
        <taxon>Streptophyta</taxon>
        <taxon>Embryophyta</taxon>
        <taxon>Tracheophyta</taxon>
        <taxon>Spermatophyta</taxon>
        <taxon>Magnoliopsida</taxon>
        <taxon>eudicotyledons</taxon>
        <taxon>Gunneridae</taxon>
        <taxon>Pentapetalae</taxon>
        <taxon>rosids</taxon>
        <taxon>fabids</taxon>
        <taxon>Fabales</taxon>
        <taxon>Fabaceae</taxon>
        <taxon>Caesalpinioideae</taxon>
        <taxon>Cassia clade</taxon>
        <taxon>Senna</taxon>
    </lineage>
</organism>
<dbReference type="EMBL" id="JAAIUW010000009">
    <property type="protein sequence ID" value="KAF7816123.1"/>
    <property type="molecule type" value="Genomic_DNA"/>
</dbReference>
<dbReference type="GO" id="GO:0003676">
    <property type="term" value="F:nucleic acid binding"/>
    <property type="evidence" value="ECO:0007669"/>
    <property type="project" value="InterPro"/>
</dbReference>
<dbReference type="OrthoDB" id="1912561at2759"/>
<dbReference type="SMART" id="SM00343">
    <property type="entry name" value="ZnF_C2HC"/>
    <property type="match status" value="1"/>
</dbReference>
<evidence type="ECO:0000256" key="2">
    <source>
        <dbReference type="SAM" id="Coils"/>
    </source>
</evidence>
<evidence type="ECO:0000313" key="6">
    <source>
        <dbReference type="Proteomes" id="UP000634136"/>
    </source>
</evidence>
<evidence type="ECO:0000259" key="4">
    <source>
        <dbReference type="PROSITE" id="PS50158"/>
    </source>
</evidence>
<feature type="coiled-coil region" evidence="2">
    <location>
        <begin position="211"/>
        <end position="238"/>
    </location>
</feature>
<keyword evidence="1" id="KW-0479">Metal-binding</keyword>
<accession>A0A834WCK0</accession>
<feature type="compositionally biased region" description="Pro residues" evidence="3">
    <location>
        <begin position="554"/>
        <end position="570"/>
    </location>
</feature>
<feature type="region of interest" description="Disordered" evidence="3">
    <location>
        <begin position="261"/>
        <end position="309"/>
    </location>
</feature>
<dbReference type="PROSITE" id="PS50158">
    <property type="entry name" value="ZF_CCHC"/>
    <property type="match status" value="1"/>
</dbReference>
<dbReference type="GO" id="GO:0008270">
    <property type="term" value="F:zinc ion binding"/>
    <property type="evidence" value="ECO:0007669"/>
    <property type="project" value="UniProtKB-KW"/>
</dbReference>
<feature type="region of interest" description="Disordered" evidence="3">
    <location>
        <begin position="547"/>
        <end position="593"/>
    </location>
</feature>
<evidence type="ECO:0000313" key="5">
    <source>
        <dbReference type="EMBL" id="KAF7816123.1"/>
    </source>
</evidence>
<keyword evidence="1" id="KW-0863">Zinc-finger</keyword>
<proteinExistence type="predicted"/>
<dbReference type="Pfam" id="PF22936">
    <property type="entry name" value="Pol_BBD"/>
    <property type="match status" value="1"/>
</dbReference>
<keyword evidence="1" id="KW-0862">Zinc</keyword>
<dbReference type="SUPFAM" id="SSF57756">
    <property type="entry name" value="Retrovirus zinc finger-like domains"/>
    <property type="match status" value="1"/>
</dbReference>
<reference evidence="5" key="1">
    <citation type="submission" date="2020-09" db="EMBL/GenBank/DDBJ databases">
        <title>Genome-Enabled Discovery of Anthraquinone Biosynthesis in Senna tora.</title>
        <authorList>
            <person name="Kang S.-H."/>
            <person name="Pandey R.P."/>
            <person name="Lee C.-M."/>
            <person name="Sim J.-S."/>
            <person name="Jeong J.-T."/>
            <person name="Choi B.-S."/>
            <person name="Jung M."/>
            <person name="Ginzburg D."/>
            <person name="Zhao K."/>
            <person name="Won S.Y."/>
            <person name="Oh T.-J."/>
            <person name="Yu Y."/>
            <person name="Kim N.-H."/>
            <person name="Lee O.R."/>
            <person name="Lee T.-H."/>
            <person name="Bashyal P."/>
            <person name="Kim T.-S."/>
            <person name="Lee W.-H."/>
            <person name="Kawkins C."/>
            <person name="Kim C.-K."/>
            <person name="Kim J.S."/>
            <person name="Ahn B.O."/>
            <person name="Rhee S.Y."/>
            <person name="Sohng J.K."/>
        </authorList>
    </citation>
    <scope>NUCLEOTIDE SEQUENCE</scope>
    <source>
        <tissue evidence="5">Leaf</tissue>
    </source>
</reference>
<dbReference type="Pfam" id="PF14223">
    <property type="entry name" value="Retrotran_gag_2"/>
    <property type="match status" value="1"/>
</dbReference>
<sequence length="653" mass="72842">MQVEVVCAEELNSEQDLVVETFCEPAEEAEADEADEDELDDTNYLSWRMQALATIRGHNLYRFLQGEKFVPTRFASNEDREKGIYTEEYIGWQCQDQLLVSWLFNSMSDGVVSKMVGCTHSYQVWDKVEELYCSSTRARERQLKNDLRSIKNGSSSMSEFLLKIKKIVDSLGAIGLPVSTHDHIESIFYGLDRDYESFMTSFSMRKEEYSITEIEALLLSQEARIEKLKKTIDNVTTNIAQRGGSQTNRSQNFQHQGYGNHFPGNRGGYQGRGNMQNQGPQNPFRANFPARGRGQPSSSNRGGRTWQGAHPQCQVCGKMGHIAVNCYNRYNQNFTAATFLQVINQPQVRPNNGAPVESFLATPEILNDDAWFADSGSSNHLTNNLSNIQVSQQYDGGEQVHIANGSGLPIQHIGSSELHHNSQTFKLNQILYVPELSKNLLSISNFARDNHVYFEFYPDDCFVKSQDSHQILLRGGRIYFARNVLFDEHSFPFKDSKTQTALPASNSATSPVPSIPLIFGTYPTLATQNTNMPTNSTNVTIEVSGSSLQQVPAMSPPPNPPVPTPTPPSLPQTTNPTPSVVPPTSTHAMTTRAKSSIFKPKAFLVTSEPTNVKNALAIPEWKAAMDKEFHALQSNHTWSLVPLPSNRKAIGSK</sequence>
<dbReference type="PANTHER" id="PTHR47481:SF22">
    <property type="entry name" value="RETROTRANSPOSON GAG DOMAIN-CONTAINING PROTEIN"/>
    <property type="match status" value="1"/>
</dbReference>
<dbReference type="Proteomes" id="UP000634136">
    <property type="component" value="Unassembled WGS sequence"/>
</dbReference>
<protein>
    <submittedName>
        <fullName evidence="5">Retrovirus-related Pol polyprotein from transposon TNT 1-94</fullName>
    </submittedName>
</protein>
<evidence type="ECO:0000256" key="1">
    <source>
        <dbReference type="PROSITE-ProRule" id="PRU00047"/>
    </source>
</evidence>
<keyword evidence="2" id="KW-0175">Coiled coil</keyword>
<dbReference type="InterPro" id="IPR001878">
    <property type="entry name" value="Znf_CCHC"/>
</dbReference>
<dbReference type="InterPro" id="IPR054722">
    <property type="entry name" value="PolX-like_BBD"/>
</dbReference>
<feature type="domain" description="CCHC-type" evidence="4">
    <location>
        <begin position="313"/>
        <end position="326"/>
    </location>
</feature>
<comment type="caution">
    <text evidence="5">The sequence shown here is derived from an EMBL/GenBank/DDBJ whole genome shotgun (WGS) entry which is preliminary data.</text>
</comment>
<dbReference type="InterPro" id="IPR036875">
    <property type="entry name" value="Znf_CCHC_sf"/>
</dbReference>